<comment type="caution">
    <text evidence="2">The sequence shown here is derived from an EMBL/GenBank/DDBJ whole genome shotgun (WGS) entry which is preliminary data.</text>
</comment>
<keyword evidence="1" id="KW-0472">Membrane</keyword>
<name>A0ABV7DPM9_9RHOB</name>
<dbReference type="Proteomes" id="UP001595445">
    <property type="component" value="Unassembled WGS sequence"/>
</dbReference>
<keyword evidence="1" id="KW-1133">Transmembrane helix</keyword>
<sequence>MPAALAALAVIGYFLLPVSPPLTGETGLSDYVFRITSLLPGFFIAALAAVATFQRAELDETMPSPSPTLKVRTGDDTSLVSLSHRVFLCHLFSYLTVTSLLLILLSVSGEIIAPNVNYIIRAIDRPASGFLITLSLKSLYTFVLSFLFFRLILVTLFGLYFLVERIHRVNS</sequence>
<keyword evidence="1" id="KW-0812">Transmembrane</keyword>
<organism evidence="2 3">
    <name type="scientific">Tabrizicola soli</name>
    <dbReference type="NCBI Taxonomy" id="2185115"/>
    <lineage>
        <taxon>Bacteria</taxon>
        <taxon>Pseudomonadati</taxon>
        <taxon>Pseudomonadota</taxon>
        <taxon>Alphaproteobacteria</taxon>
        <taxon>Rhodobacterales</taxon>
        <taxon>Paracoccaceae</taxon>
        <taxon>Tabrizicola</taxon>
    </lineage>
</organism>
<keyword evidence="3" id="KW-1185">Reference proteome</keyword>
<feature type="transmembrane region" description="Helical" evidence="1">
    <location>
        <begin position="86"/>
        <end position="107"/>
    </location>
</feature>
<evidence type="ECO:0000313" key="2">
    <source>
        <dbReference type="EMBL" id="MFC3084533.1"/>
    </source>
</evidence>
<evidence type="ECO:0000313" key="3">
    <source>
        <dbReference type="Proteomes" id="UP001595445"/>
    </source>
</evidence>
<feature type="transmembrane region" description="Helical" evidence="1">
    <location>
        <begin position="31"/>
        <end position="53"/>
    </location>
</feature>
<proteinExistence type="predicted"/>
<reference evidence="3" key="1">
    <citation type="journal article" date="2019" name="Int. J. Syst. Evol. Microbiol.">
        <title>The Global Catalogue of Microorganisms (GCM) 10K type strain sequencing project: providing services to taxonomists for standard genome sequencing and annotation.</title>
        <authorList>
            <consortium name="The Broad Institute Genomics Platform"/>
            <consortium name="The Broad Institute Genome Sequencing Center for Infectious Disease"/>
            <person name="Wu L."/>
            <person name="Ma J."/>
        </authorList>
    </citation>
    <scope>NUCLEOTIDE SEQUENCE [LARGE SCALE GENOMIC DNA]</scope>
    <source>
        <strain evidence="3">KCTC 62102</strain>
    </source>
</reference>
<evidence type="ECO:0000256" key="1">
    <source>
        <dbReference type="SAM" id="Phobius"/>
    </source>
</evidence>
<dbReference type="EMBL" id="JBHRSM010000001">
    <property type="protein sequence ID" value="MFC3084533.1"/>
    <property type="molecule type" value="Genomic_DNA"/>
</dbReference>
<protein>
    <submittedName>
        <fullName evidence="2">Uncharacterized protein</fullName>
    </submittedName>
</protein>
<feature type="transmembrane region" description="Helical" evidence="1">
    <location>
        <begin position="139"/>
        <end position="163"/>
    </location>
</feature>
<gene>
    <name evidence="2" type="ORF">ACFOD6_00595</name>
</gene>
<accession>A0ABV7DPM9</accession>
<dbReference type="RefSeq" id="WP_197642331.1">
    <property type="nucleotide sequence ID" value="NZ_JAEACP010000004.1"/>
</dbReference>